<dbReference type="InterPro" id="IPR029068">
    <property type="entry name" value="Glyas_Bleomycin-R_OHBP_Dase"/>
</dbReference>
<proteinExistence type="predicted"/>
<accession>A0ABW0N434</accession>
<gene>
    <name evidence="2" type="ORF">ACFPKY_11220</name>
</gene>
<evidence type="ECO:0000313" key="2">
    <source>
        <dbReference type="EMBL" id="MFC5493674.1"/>
    </source>
</evidence>
<dbReference type="InterPro" id="IPR037523">
    <property type="entry name" value="VOC_core"/>
</dbReference>
<dbReference type="Gene3D" id="3.10.180.10">
    <property type="entry name" value="2,3-Dihydroxybiphenyl 1,2-Dioxygenase, domain 1"/>
    <property type="match status" value="1"/>
</dbReference>
<dbReference type="EMBL" id="JBHSMD010000003">
    <property type="protein sequence ID" value="MFC5493674.1"/>
    <property type="molecule type" value="Genomic_DNA"/>
</dbReference>
<reference evidence="3" key="1">
    <citation type="journal article" date="2019" name="Int. J. Syst. Evol. Microbiol.">
        <title>The Global Catalogue of Microorganisms (GCM) 10K type strain sequencing project: providing services to taxonomists for standard genome sequencing and annotation.</title>
        <authorList>
            <consortium name="The Broad Institute Genomics Platform"/>
            <consortium name="The Broad Institute Genome Sequencing Center for Infectious Disease"/>
            <person name="Wu L."/>
            <person name="Ma J."/>
        </authorList>
    </citation>
    <scope>NUCLEOTIDE SEQUENCE [LARGE SCALE GENOMIC DNA]</scope>
    <source>
        <strain evidence="3">KACC 13778</strain>
    </source>
</reference>
<organism evidence="2 3">
    <name type="scientific">Nocardioides caricicola</name>
    <dbReference type="NCBI Taxonomy" id="634770"/>
    <lineage>
        <taxon>Bacteria</taxon>
        <taxon>Bacillati</taxon>
        <taxon>Actinomycetota</taxon>
        <taxon>Actinomycetes</taxon>
        <taxon>Propionibacteriales</taxon>
        <taxon>Nocardioidaceae</taxon>
        <taxon>Nocardioides</taxon>
    </lineage>
</organism>
<dbReference type="Pfam" id="PF00903">
    <property type="entry name" value="Glyoxalase"/>
    <property type="match status" value="1"/>
</dbReference>
<evidence type="ECO:0000313" key="3">
    <source>
        <dbReference type="Proteomes" id="UP001595956"/>
    </source>
</evidence>
<dbReference type="Proteomes" id="UP001595956">
    <property type="component" value="Unassembled WGS sequence"/>
</dbReference>
<protein>
    <submittedName>
        <fullName evidence="2">VOC family protein</fullName>
    </submittedName>
</protein>
<comment type="caution">
    <text evidence="2">The sequence shown here is derived from an EMBL/GenBank/DDBJ whole genome shotgun (WGS) entry which is preliminary data.</text>
</comment>
<sequence length="119" mass="13024">MDLVQIAQHADDLERATAFYTELLGAGPVATYDPPGLVFFDVGGVRLMLSPGSERATIYLRVDDIDAAVDRLRAHVEAEPHVIFGHDDDTLGPAGTDEWQAFLRDPEGNLVGLVEHRAR</sequence>
<keyword evidence="3" id="KW-1185">Reference proteome</keyword>
<dbReference type="InterPro" id="IPR004360">
    <property type="entry name" value="Glyas_Fos-R_dOase_dom"/>
</dbReference>
<dbReference type="RefSeq" id="WP_345173122.1">
    <property type="nucleotide sequence ID" value="NZ_BAABFQ010000004.1"/>
</dbReference>
<feature type="domain" description="VOC" evidence="1">
    <location>
        <begin position="2"/>
        <end position="116"/>
    </location>
</feature>
<evidence type="ECO:0000259" key="1">
    <source>
        <dbReference type="PROSITE" id="PS51819"/>
    </source>
</evidence>
<name>A0ABW0N434_9ACTN</name>
<dbReference type="SUPFAM" id="SSF54593">
    <property type="entry name" value="Glyoxalase/Bleomycin resistance protein/Dihydroxybiphenyl dioxygenase"/>
    <property type="match status" value="1"/>
</dbReference>
<dbReference type="PROSITE" id="PS51819">
    <property type="entry name" value="VOC"/>
    <property type="match status" value="1"/>
</dbReference>